<dbReference type="SUPFAM" id="SSF51445">
    <property type="entry name" value="(Trans)glycosidases"/>
    <property type="match status" value="1"/>
</dbReference>
<dbReference type="RefSeq" id="WP_146283018.1">
    <property type="nucleotide sequence ID" value="NZ_CABIWE010000003.1"/>
</dbReference>
<dbReference type="AlphaFoldDB" id="A0AAW5LW87"/>
<evidence type="ECO:0000313" key="2">
    <source>
        <dbReference type="EMBL" id="MCR1914213.1"/>
    </source>
</evidence>
<feature type="domain" description="Apiosidase-like catalytic" evidence="1">
    <location>
        <begin position="4"/>
        <end position="346"/>
    </location>
</feature>
<evidence type="ECO:0000313" key="3">
    <source>
        <dbReference type="Proteomes" id="UP001206357"/>
    </source>
</evidence>
<comment type="caution">
    <text evidence="2">The sequence shown here is derived from an EMBL/GenBank/DDBJ whole genome shotgun (WGS) entry which is preliminary data.</text>
</comment>
<gene>
    <name evidence="2" type="ORF">NSA17_02100</name>
</gene>
<dbReference type="PANTHER" id="PTHR37836">
    <property type="entry name" value="LMO1036 PROTEIN"/>
    <property type="match status" value="1"/>
</dbReference>
<name>A0AAW5LW87_LACJH</name>
<dbReference type="InterPro" id="IPR025277">
    <property type="entry name" value="Apiosidase-like_cat_dom"/>
</dbReference>
<accession>A0AAW5LW87</accession>
<dbReference type="PANTHER" id="PTHR37836:SF3">
    <property type="entry name" value="ENDOGLUCANASE"/>
    <property type="match status" value="1"/>
</dbReference>
<dbReference type="Gene3D" id="3.20.20.80">
    <property type="entry name" value="Glycosidases"/>
    <property type="match status" value="1"/>
</dbReference>
<dbReference type="EMBL" id="JANKAU010000001">
    <property type="protein sequence ID" value="MCR1914213.1"/>
    <property type="molecule type" value="Genomic_DNA"/>
</dbReference>
<dbReference type="Pfam" id="PF13204">
    <property type="entry name" value="Apiosidase"/>
    <property type="match status" value="1"/>
</dbReference>
<protein>
    <submittedName>
        <fullName evidence="2">DUF4038 domain-containing protein</fullName>
    </submittedName>
</protein>
<reference evidence="2" key="1">
    <citation type="submission" date="2022-07" db="EMBL/GenBank/DDBJ databases">
        <title>Enhanced cultured diversity of the mouse gut microbiota enables custom-made synthetic communities.</title>
        <authorList>
            <person name="Afrizal A."/>
        </authorList>
    </citation>
    <scope>NUCLEOTIDE SEQUENCE</scope>
    <source>
        <strain evidence="2">DSM 100219</strain>
    </source>
</reference>
<dbReference type="Proteomes" id="UP001206357">
    <property type="component" value="Unassembled WGS sequence"/>
</dbReference>
<organism evidence="2 3">
    <name type="scientific">Lactobacillus johnsonii</name>
    <dbReference type="NCBI Taxonomy" id="33959"/>
    <lineage>
        <taxon>Bacteria</taxon>
        <taxon>Bacillati</taxon>
        <taxon>Bacillota</taxon>
        <taxon>Bacilli</taxon>
        <taxon>Lactobacillales</taxon>
        <taxon>Lactobacillaceae</taxon>
        <taxon>Lactobacillus</taxon>
    </lineage>
</organism>
<evidence type="ECO:0000259" key="1">
    <source>
        <dbReference type="Pfam" id="PF13204"/>
    </source>
</evidence>
<proteinExistence type="predicted"/>
<sequence length="432" mass="49868">MLSTKGKYLYKNGEKLFYLADTCWGAFTSITMPDWRYYLDMRKSEGFNAIQINILRQWDSSKPLKGREPFTVVEHPDGSYEYDFTKINEEYFDNAVKMLEEMKKRNMVPALVLLWSNFIPDNWIDNLHLAQNNLMPFDCIKPYVTCVVNKFKRFNPIWFVSGDVGFTNNERQNRQTAIKYYQEVLESAKSVDPAGIYTFHINGESHDLPEEFVKQVSFYSYQSGHGYSGQKTAYTIPLALREKQDYQGPIIDTELCYEGLTQMHSPEPKRYNAFDVRKAAWRAVLSGADAGLGYGSFGIWPWKDISHPEQKLEKNFNVQLVPYDWRTCLTFRGAKDLGFLKAILTKFAPNGLKPLNIDVSKAIRGAESENYILIYLPTAGNLDFNKLDLHINNCKVIDLNNRSILEGQVENNVLKMLPVLEDELIIIDKQLN</sequence>
<dbReference type="InterPro" id="IPR017853">
    <property type="entry name" value="GH"/>
</dbReference>